<organism evidence="12 13">
    <name type="scientific">Pristionchus entomophagus</name>
    <dbReference type="NCBI Taxonomy" id="358040"/>
    <lineage>
        <taxon>Eukaryota</taxon>
        <taxon>Metazoa</taxon>
        <taxon>Ecdysozoa</taxon>
        <taxon>Nematoda</taxon>
        <taxon>Chromadorea</taxon>
        <taxon>Rhabditida</taxon>
        <taxon>Rhabditina</taxon>
        <taxon>Diplogasteromorpha</taxon>
        <taxon>Diplogasteroidea</taxon>
        <taxon>Neodiplogasteridae</taxon>
        <taxon>Pristionchus</taxon>
    </lineage>
</organism>
<dbReference type="Proteomes" id="UP001432027">
    <property type="component" value="Unassembled WGS sequence"/>
</dbReference>
<dbReference type="Gene3D" id="3.30.40.10">
    <property type="entry name" value="Zinc/RING finger domain, C3HC4 (zinc finger)"/>
    <property type="match status" value="1"/>
</dbReference>
<dbReference type="InterPro" id="IPR001841">
    <property type="entry name" value="Znf_RING"/>
</dbReference>
<dbReference type="SMART" id="SM00184">
    <property type="entry name" value="RING"/>
    <property type="match status" value="1"/>
</dbReference>
<evidence type="ECO:0000256" key="4">
    <source>
        <dbReference type="ARBA" id="ARBA00022771"/>
    </source>
</evidence>
<evidence type="ECO:0000259" key="11">
    <source>
        <dbReference type="PROSITE" id="PS50089"/>
    </source>
</evidence>
<dbReference type="EMBL" id="BTSX01000003">
    <property type="protein sequence ID" value="GMS87601.1"/>
    <property type="molecule type" value="Genomic_DNA"/>
</dbReference>
<feature type="non-terminal residue" evidence="12">
    <location>
        <position position="1"/>
    </location>
</feature>
<protein>
    <recommendedName>
        <fullName evidence="11">RING-type domain-containing protein</fullName>
    </recommendedName>
</protein>
<feature type="transmembrane region" description="Helical" evidence="10">
    <location>
        <begin position="229"/>
        <end position="254"/>
    </location>
</feature>
<evidence type="ECO:0000313" key="12">
    <source>
        <dbReference type="EMBL" id="GMS87601.1"/>
    </source>
</evidence>
<evidence type="ECO:0000313" key="13">
    <source>
        <dbReference type="Proteomes" id="UP001432027"/>
    </source>
</evidence>
<comment type="caution">
    <text evidence="12">The sequence shown here is derived from an EMBL/GenBank/DDBJ whole genome shotgun (WGS) entry which is preliminary data.</text>
</comment>
<feature type="region of interest" description="Disordered" evidence="9">
    <location>
        <begin position="1"/>
        <end position="23"/>
    </location>
</feature>
<evidence type="ECO:0000256" key="3">
    <source>
        <dbReference type="ARBA" id="ARBA00022692"/>
    </source>
</evidence>
<name>A0AAV5SWM8_9BILA</name>
<gene>
    <name evidence="12" type="ORF">PENTCL1PPCAC_9776</name>
</gene>
<dbReference type="PROSITE" id="PS50089">
    <property type="entry name" value="ZF_RING_2"/>
    <property type="match status" value="1"/>
</dbReference>
<keyword evidence="6 10" id="KW-1133">Transmembrane helix</keyword>
<feature type="region of interest" description="Disordered" evidence="9">
    <location>
        <begin position="286"/>
        <end position="314"/>
    </location>
</feature>
<feature type="transmembrane region" description="Helical" evidence="10">
    <location>
        <begin position="112"/>
        <end position="133"/>
    </location>
</feature>
<dbReference type="AlphaFoldDB" id="A0AAV5SWM8"/>
<feature type="transmembrane region" description="Helical" evidence="10">
    <location>
        <begin position="183"/>
        <end position="209"/>
    </location>
</feature>
<dbReference type="GO" id="GO:0016020">
    <property type="term" value="C:membrane"/>
    <property type="evidence" value="ECO:0007669"/>
    <property type="project" value="UniProtKB-SubCell"/>
</dbReference>
<evidence type="ECO:0000256" key="1">
    <source>
        <dbReference type="ARBA" id="ARBA00004141"/>
    </source>
</evidence>
<dbReference type="GO" id="GO:0008270">
    <property type="term" value="F:zinc ion binding"/>
    <property type="evidence" value="ECO:0007669"/>
    <property type="project" value="UniProtKB-KW"/>
</dbReference>
<proteinExistence type="inferred from homology"/>
<accession>A0AAV5SWM8</accession>
<dbReference type="InterPro" id="IPR012926">
    <property type="entry name" value="TMEM120A/B"/>
</dbReference>
<evidence type="ECO:0000256" key="7">
    <source>
        <dbReference type="ARBA" id="ARBA00023136"/>
    </source>
</evidence>
<dbReference type="PANTHER" id="PTHR21433:SF0">
    <property type="entry name" value="TRANSMEMBRANE PROTEIN 120 HOMOLOG"/>
    <property type="match status" value="1"/>
</dbReference>
<dbReference type="InterPro" id="IPR013083">
    <property type="entry name" value="Znf_RING/FYVE/PHD"/>
</dbReference>
<evidence type="ECO:0000256" key="9">
    <source>
        <dbReference type="SAM" id="MobiDB-lite"/>
    </source>
</evidence>
<keyword evidence="7 10" id="KW-0472">Membrane</keyword>
<dbReference type="Pfam" id="PF13639">
    <property type="entry name" value="zf-RING_2"/>
    <property type="match status" value="1"/>
</dbReference>
<keyword evidence="4 8" id="KW-0863">Zinc-finger</keyword>
<evidence type="ECO:0000256" key="10">
    <source>
        <dbReference type="SAM" id="Phobius"/>
    </source>
</evidence>
<keyword evidence="4 8" id="KW-0479">Metal-binding</keyword>
<keyword evidence="5" id="KW-0862">Zinc</keyword>
<evidence type="ECO:0000256" key="6">
    <source>
        <dbReference type="ARBA" id="ARBA00022989"/>
    </source>
</evidence>
<sequence>PSSSSSGVATPRDPSPVKSPPERTKKINNGWYLGIILGHNIDLTMSSSERFHFKKDYENFKVRVTATMFAALCYASVFPSRAADAVCIFLAVWYYCTLTIRESILILNGSSIHWWWVAHHYLAAALAGVVVTWPEDEAYQEFRPQLGIFSMYICVVQQLQYQYQSGCLRRLHALGSLRSEMDVTLEGFASWMFHGLTFLLPFLLVAYLFELYNSVTLFKMWWSREQCAWQVMGLSALLATVGVGNLIMVSGIVYQKISETPSERKQSLKSNPRLIAFLLQPHSMPATTRRTATPTPPPRVRGGHTDTPRPLRRSSRSVVLRAAAAATAPQPAAAPVVAPAAVAPPPPAAADAVNVVVDEEAPTCAVCMDALDTKRVLTLLPCAHRLHRTCVLQWLETRCCAETHNCPLCRARVRNAQDDAGGLMTVRAFGESGQ</sequence>
<feature type="non-terminal residue" evidence="12">
    <location>
        <position position="434"/>
    </location>
</feature>
<evidence type="ECO:0000256" key="5">
    <source>
        <dbReference type="ARBA" id="ARBA00022833"/>
    </source>
</evidence>
<keyword evidence="13" id="KW-1185">Reference proteome</keyword>
<dbReference type="Pfam" id="PF07851">
    <property type="entry name" value="TMEM120A-B"/>
    <property type="match status" value="1"/>
</dbReference>
<reference evidence="12" key="1">
    <citation type="submission" date="2023-10" db="EMBL/GenBank/DDBJ databases">
        <title>Genome assembly of Pristionchus species.</title>
        <authorList>
            <person name="Yoshida K."/>
            <person name="Sommer R.J."/>
        </authorList>
    </citation>
    <scope>NUCLEOTIDE SEQUENCE</scope>
    <source>
        <strain evidence="12">RS0144</strain>
    </source>
</reference>
<dbReference type="SUPFAM" id="SSF57850">
    <property type="entry name" value="RING/U-box"/>
    <property type="match status" value="1"/>
</dbReference>
<evidence type="ECO:0000256" key="2">
    <source>
        <dbReference type="ARBA" id="ARBA00009700"/>
    </source>
</evidence>
<evidence type="ECO:0000256" key="8">
    <source>
        <dbReference type="PROSITE-ProRule" id="PRU00175"/>
    </source>
</evidence>
<feature type="domain" description="RING-type" evidence="11">
    <location>
        <begin position="364"/>
        <end position="410"/>
    </location>
</feature>
<comment type="subcellular location">
    <subcellularLocation>
        <location evidence="1">Membrane</location>
        <topology evidence="1">Multi-pass membrane protein</topology>
    </subcellularLocation>
</comment>
<dbReference type="PANTHER" id="PTHR21433">
    <property type="entry name" value="TRANSMEMBRANE PROTEIN INDUCED BY TUMOR NECROSIS FACTOR ALPHA"/>
    <property type="match status" value="1"/>
</dbReference>
<comment type="similarity">
    <text evidence="2">Belongs to the TMEM120 family.</text>
</comment>
<feature type="transmembrane region" description="Helical" evidence="10">
    <location>
        <begin position="83"/>
        <end position="100"/>
    </location>
</feature>
<keyword evidence="3 10" id="KW-0812">Transmembrane</keyword>